<protein>
    <recommendedName>
        <fullName evidence="9">Maintenance of telomere capping protein 6</fullName>
    </recommendedName>
</protein>
<feature type="domain" description="MTC6 partial TIM-barrel" evidence="11">
    <location>
        <begin position="1"/>
        <end position="358"/>
    </location>
</feature>
<evidence type="ECO:0000256" key="3">
    <source>
        <dbReference type="ARBA" id="ARBA00022729"/>
    </source>
</evidence>
<dbReference type="InterPro" id="IPR051008">
    <property type="entry name" value="Telomere_Capping_Maintenance"/>
</dbReference>
<keyword evidence="5 10" id="KW-0472">Membrane</keyword>
<evidence type="ECO:0000256" key="7">
    <source>
        <dbReference type="ARBA" id="ARBA00037703"/>
    </source>
</evidence>
<organism evidence="12 13">
    <name type="scientific">Lojkania enalia</name>
    <dbReference type="NCBI Taxonomy" id="147567"/>
    <lineage>
        <taxon>Eukaryota</taxon>
        <taxon>Fungi</taxon>
        <taxon>Dikarya</taxon>
        <taxon>Ascomycota</taxon>
        <taxon>Pezizomycotina</taxon>
        <taxon>Dothideomycetes</taxon>
        <taxon>Pleosporomycetidae</taxon>
        <taxon>Pleosporales</taxon>
        <taxon>Pleosporales incertae sedis</taxon>
        <taxon>Lojkania</taxon>
    </lineage>
</organism>
<comment type="function">
    <text evidence="7">May be involved in telomere capping.</text>
</comment>
<keyword evidence="6" id="KW-0325">Glycoprotein</keyword>
<feature type="transmembrane region" description="Helical" evidence="10">
    <location>
        <begin position="523"/>
        <end position="547"/>
    </location>
</feature>
<keyword evidence="4 10" id="KW-1133">Transmembrane helix</keyword>
<evidence type="ECO:0000256" key="10">
    <source>
        <dbReference type="SAM" id="Phobius"/>
    </source>
</evidence>
<dbReference type="Proteomes" id="UP000800093">
    <property type="component" value="Unassembled WGS sequence"/>
</dbReference>
<evidence type="ECO:0000313" key="12">
    <source>
        <dbReference type="EMBL" id="KAF2265980.1"/>
    </source>
</evidence>
<comment type="caution">
    <text evidence="12">The sequence shown here is derived from an EMBL/GenBank/DDBJ whole genome shotgun (WGS) entry which is preliminary data.</text>
</comment>
<accession>A0A9P4N1E2</accession>
<evidence type="ECO:0000256" key="4">
    <source>
        <dbReference type="ARBA" id="ARBA00022989"/>
    </source>
</evidence>
<evidence type="ECO:0000256" key="2">
    <source>
        <dbReference type="ARBA" id="ARBA00022692"/>
    </source>
</evidence>
<comment type="similarity">
    <text evidence="8">Belongs to the MTC6 family.</text>
</comment>
<keyword evidence="3" id="KW-0732">Signal</keyword>
<sequence length="571" mass="62981">AQRDVGLRVPINFLTVPAVSLRAACFSHNQYEDIAFQKCLSNLLATGFRRFLVDVYWDPGLSVWSLCPVQIPPLQEPNPSKQEPSQTARSTAEIAVTAVSHDNDVPLIQIGAYNCTRQVTLNFLSEIFQSFLDVTATTTEASVAYMLVNVHVAASYETPDAPAQQPSQDQLPGNDNSIGDVMKGNLTDGVLFVPTELQDERSNLDSSWYDTAWDNKPASGYFETHVDSQGRIATRDGWPSEAFSEFQEFNRLVVGYGNIDPQMADYNISADFDTIFPPNEIIGYHNTTISSSGQVTFGCLFSRGDSTITPLTNSSWAISISPALNLAQNPNTTIPLPAITNLTSCGISPFLNTSLANTTADKNPLPYQAYTFSTLWSWAPGEPLNATNPDTFSYRTRCATMPLNPPHPGRWRTSNCNARRRVACKDPDQPYNWTVSDNQVTYFDAGAACPEPYVFSVPHTSLENKHLLSVLQNSFSSDRNNDNVDAAIFLNLNSLNIPGCWVDAINGTCPYQPRNDTNRARVVIVPTVAVVIIFVLAALTFFVKCAANRRDGMRARRRRVVGGWEYEGVPS</sequence>
<dbReference type="EMBL" id="ML986602">
    <property type="protein sequence ID" value="KAF2265980.1"/>
    <property type="molecule type" value="Genomic_DNA"/>
</dbReference>
<proteinExistence type="inferred from homology"/>
<dbReference type="InterPro" id="IPR057530">
    <property type="entry name" value="TIM-barrel_MTC6"/>
</dbReference>
<keyword evidence="13" id="KW-1185">Reference proteome</keyword>
<gene>
    <name evidence="12" type="ORF">CC78DRAFT_460163</name>
</gene>
<evidence type="ECO:0000256" key="8">
    <source>
        <dbReference type="ARBA" id="ARBA00038159"/>
    </source>
</evidence>
<dbReference type="PANTHER" id="PTHR35518:SF2">
    <property type="entry name" value="MAINTENANCE OF TELOMERE CAPPING PROTEIN 6"/>
    <property type="match status" value="1"/>
</dbReference>
<dbReference type="Pfam" id="PF25506">
    <property type="entry name" value="TIM-barrel_MTC6"/>
    <property type="match status" value="1"/>
</dbReference>
<evidence type="ECO:0000256" key="6">
    <source>
        <dbReference type="ARBA" id="ARBA00023180"/>
    </source>
</evidence>
<dbReference type="AlphaFoldDB" id="A0A9P4N1E2"/>
<name>A0A9P4N1E2_9PLEO</name>
<evidence type="ECO:0000256" key="1">
    <source>
        <dbReference type="ARBA" id="ARBA00004479"/>
    </source>
</evidence>
<comment type="subcellular location">
    <subcellularLocation>
        <location evidence="1">Membrane</location>
        <topology evidence="1">Single-pass type I membrane protein</topology>
    </subcellularLocation>
</comment>
<evidence type="ECO:0000313" key="13">
    <source>
        <dbReference type="Proteomes" id="UP000800093"/>
    </source>
</evidence>
<feature type="non-terminal residue" evidence="12">
    <location>
        <position position="1"/>
    </location>
</feature>
<dbReference type="GO" id="GO:0016020">
    <property type="term" value="C:membrane"/>
    <property type="evidence" value="ECO:0007669"/>
    <property type="project" value="UniProtKB-SubCell"/>
</dbReference>
<dbReference type="PANTHER" id="PTHR35518">
    <property type="entry name" value="MAINTENANCE OF TELOMOERE CAPPING"/>
    <property type="match status" value="1"/>
</dbReference>
<evidence type="ECO:0000256" key="9">
    <source>
        <dbReference type="ARBA" id="ARBA00039865"/>
    </source>
</evidence>
<dbReference type="OrthoDB" id="5573651at2759"/>
<dbReference type="SUPFAM" id="SSF56436">
    <property type="entry name" value="C-type lectin-like"/>
    <property type="match status" value="1"/>
</dbReference>
<dbReference type="InterPro" id="IPR016187">
    <property type="entry name" value="CTDL_fold"/>
</dbReference>
<evidence type="ECO:0000256" key="5">
    <source>
        <dbReference type="ARBA" id="ARBA00023136"/>
    </source>
</evidence>
<reference evidence="13" key="1">
    <citation type="journal article" date="2020" name="Stud. Mycol.">
        <title>101 Dothideomycetes genomes: A test case for predicting lifestyles and emergence of pathogens.</title>
        <authorList>
            <person name="Haridas S."/>
            <person name="Albert R."/>
            <person name="Binder M."/>
            <person name="Bloem J."/>
            <person name="LaButti K."/>
            <person name="Salamov A."/>
            <person name="Andreopoulos B."/>
            <person name="Baker S."/>
            <person name="Barry K."/>
            <person name="Bills G."/>
            <person name="Bluhm B."/>
            <person name="Cannon C."/>
            <person name="Castanera R."/>
            <person name="Culley D."/>
            <person name="Daum C."/>
            <person name="Ezra D."/>
            <person name="Gonzalez J."/>
            <person name="Henrissat B."/>
            <person name="Kuo A."/>
            <person name="Liang C."/>
            <person name="Lipzen A."/>
            <person name="Lutzoni F."/>
            <person name="Magnuson J."/>
            <person name="Mondo S."/>
            <person name="Nolan M."/>
            <person name="Ohm R."/>
            <person name="Pangilinan J."/>
            <person name="Park H.-J."/>
            <person name="Ramirez L."/>
            <person name="Alfaro M."/>
            <person name="Sun H."/>
            <person name="Tritt A."/>
            <person name="Yoshinaga Y."/>
            <person name="Zwiers L.-H."/>
            <person name="Turgeon B."/>
            <person name="Goodwin S."/>
            <person name="Spatafora J."/>
            <person name="Crous P."/>
            <person name="Grigoriev I."/>
        </authorList>
    </citation>
    <scope>NUCLEOTIDE SEQUENCE [LARGE SCALE GENOMIC DNA]</scope>
    <source>
        <strain evidence="13">CBS 304.66</strain>
    </source>
</reference>
<keyword evidence="2 10" id="KW-0812">Transmembrane</keyword>
<evidence type="ECO:0000259" key="11">
    <source>
        <dbReference type="Pfam" id="PF25506"/>
    </source>
</evidence>